<dbReference type="AlphaFoldDB" id="A0A9P9FHM3"/>
<dbReference type="OrthoDB" id="2444812at2759"/>
<keyword evidence="4" id="KW-1185">Reference proteome</keyword>
<evidence type="ECO:0000259" key="2">
    <source>
        <dbReference type="PROSITE" id="PS50020"/>
    </source>
</evidence>
<feature type="compositionally biased region" description="Basic and acidic residues" evidence="1">
    <location>
        <begin position="242"/>
        <end position="264"/>
    </location>
</feature>
<dbReference type="PROSITE" id="PS01159">
    <property type="entry name" value="WW_DOMAIN_1"/>
    <property type="match status" value="1"/>
</dbReference>
<evidence type="ECO:0000256" key="1">
    <source>
        <dbReference type="SAM" id="MobiDB-lite"/>
    </source>
</evidence>
<dbReference type="Pfam" id="PF00397">
    <property type="entry name" value="WW"/>
    <property type="match status" value="1"/>
</dbReference>
<feature type="compositionally biased region" description="Polar residues" evidence="1">
    <location>
        <begin position="193"/>
        <end position="211"/>
    </location>
</feature>
<dbReference type="InterPro" id="IPR036020">
    <property type="entry name" value="WW_dom_sf"/>
</dbReference>
<dbReference type="Proteomes" id="UP000717696">
    <property type="component" value="Unassembled WGS sequence"/>
</dbReference>
<reference evidence="3" key="1">
    <citation type="journal article" date="2021" name="Nat. Commun.">
        <title>Genetic determinants of endophytism in the Arabidopsis root mycobiome.</title>
        <authorList>
            <person name="Mesny F."/>
            <person name="Miyauchi S."/>
            <person name="Thiergart T."/>
            <person name="Pickel B."/>
            <person name="Atanasova L."/>
            <person name="Karlsson M."/>
            <person name="Huettel B."/>
            <person name="Barry K.W."/>
            <person name="Haridas S."/>
            <person name="Chen C."/>
            <person name="Bauer D."/>
            <person name="Andreopoulos W."/>
            <person name="Pangilinan J."/>
            <person name="LaButti K."/>
            <person name="Riley R."/>
            <person name="Lipzen A."/>
            <person name="Clum A."/>
            <person name="Drula E."/>
            <person name="Henrissat B."/>
            <person name="Kohler A."/>
            <person name="Grigoriev I.V."/>
            <person name="Martin F.M."/>
            <person name="Hacquard S."/>
        </authorList>
    </citation>
    <scope>NUCLEOTIDE SEQUENCE</scope>
    <source>
        <strain evidence="3">MPI-CAGE-AT-0021</strain>
    </source>
</reference>
<dbReference type="SUPFAM" id="SSF51045">
    <property type="entry name" value="WW domain"/>
    <property type="match status" value="1"/>
</dbReference>
<feature type="compositionally biased region" description="Low complexity" evidence="1">
    <location>
        <begin position="131"/>
        <end position="144"/>
    </location>
</feature>
<dbReference type="SMART" id="SM00456">
    <property type="entry name" value="WW"/>
    <property type="match status" value="1"/>
</dbReference>
<evidence type="ECO:0000313" key="4">
    <source>
        <dbReference type="Proteomes" id="UP000717696"/>
    </source>
</evidence>
<feature type="compositionally biased region" description="Low complexity" evidence="1">
    <location>
        <begin position="9"/>
        <end position="19"/>
    </location>
</feature>
<protein>
    <recommendedName>
        <fullName evidence="2">WW domain-containing protein</fullName>
    </recommendedName>
</protein>
<name>A0A9P9FHM3_9HYPO</name>
<feature type="region of interest" description="Disordered" evidence="1">
    <location>
        <begin position="241"/>
        <end position="282"/>
    </location>
</feature>
<feature type="compositionally biased region" description="Basic and acidic residues" evidence="1">
    <location>
        <begin position="271"/>
        <end position="282"/>
    </location>
</feature>
<feature type="compositionally biased region" description="Pro residues" evidence="1">
    <location>
        <begin position="76"/>
        <end position="93"/>
    </location>
</feature>
<feature type="domain" description="WW" evidence="2">
    <location>
        <begin position="93"/>
        <end position="127"/>
    </location>
</feature>
<dbReference type="InterPro" id="IPR001202">
    <property type="entry name" value="WW_dom"/>
</dbReference>
<gene>
    <name evidence="3" type="ORF">B0J13DRAFT_5806</name>
</gene>
<organism evidence="3 4">
    <name type="scientific">Dactylonectria estremocensis</name>
    <dbReference type="NCBI Taxonomy" id="1079267"/>
    <lineage>
        <taxon>Eukaryota</taxon>
        <taxon>Fungi</taxon>
        <taxon>Dikarya</taxon>
        <taxon>Ascomycota</taxon>
        <taxon>Pezizomycotina</taxon>
        <taxon>Sordariomycetes</taxon>
        <taxon>Hypocreomycetidae</taxon>
        <taxon>Hypocreales</taxon>
        <taxon>Nectriaceae</taxon>
        <taxon>Dactylonectria</taxon>
    </lineage>
</organism>
<comment type="caution">
    <text evidence="3">The sequence shown here is derived from an EMBL/GenBank/DDBJ whole genome shotgun (WGS) entry which is preliminary data.</text>
</comment>
<feature type="region of interest" description="Disordered" evidence="1">
    <location>
        <begin position="1"/>
        <end position="106"/>
    </location>
</feature>
<sequence>MPASPDPSPALDSAAAQSPGPEVPVESPAKDASPETAKEQADTKDLEPGEVDAEPQPEASKASKKTPGSEDARPLPSGPAPDGPPLPNEPFPTPEDDGWDCQWDPSAQSWFFVNRFTGKSQWDNPRVQVEAAAAPSSVPLSSASLPPPPTLEQPAAGGYNPAIHGDYDPNAWYAKGSAEEGEASSSTALVDPSQAQGVTASFNRFTGQFQTDDMGPNRHSDEAKSRRQMNAFFDVDAAANAHDGRSLKAERSGKKPSKNELKAFKEKRRARKEEKRRAWLRD</sequence>
<evidence type="ECO:0000313" key="3">
    <source>
        <dbReference type="EMBL" id="KAH7162321.1"/>
    </source>
</evidence>
<dbReference type="EMBL" id="JAGMUU010000001">
    <property type="protein sequence ID" value="KAH7162321.1"/>
    <property type="molecule type" value="Genomic_DNA"/>
</dbReference>
<dbReference type="PROSITE" id="PS50020">
    <property type="entry name" value="WW_DOMAIN_2"/>
    <property type="match status" value="1"/>
</dbReference>
<proteinExistence type="predicted"/>
<dbReference type="Gene3D" id="2.20.70.10">
    <property type="match status" value="1"/>
</dbReference>
<feature type="compositionally biased region" description="Basic and acidic residues" evidence="1">
    <location>
        <begin position="215"/>
        <end position="225"/>
    </location>
</feature>
<accession>A0A9P9FHM3</accession>
<feature type="compositionally biased region" description="Basic and acidic residues" evidence="1">
    <location>
        <begin position="28"/>
        <end position="47"/>
    </location>
</feature>
<feature type="region of interest" description="Disordered" evidence="1">
    <location>
        <begin position="127"/>
        <end position="229"/>
    </location>
</feature>
<dbReference type="CDD" id="cd00201">
    <property type="entry name" value="WW"/>
    <property type="match status" value="1"/>
</dbReference>